<protein>
    <recommendedName>
        <fullName evidence="4">Glycosyltransferase family 25 protein</fullName>
    </recommendedName>
</protein>
<accession>A0A8H5HW81</accession>
<gene>
    <name evidence="2" type="ORF">D9757_002947</name>
</gene>
<evidence type="ECO:0008006" key="4">
    <source>
        <dbReference type="Google" id="ProtNLM"/>
    </source>
</evidence>
<dbReference type="AlphaFoldDB" id="A0A8H5HW81"/>
<evidence type="ECO:0000313" key="3">
    <source>
        <dbReference type="Proteomes" id="UP000518752"/>
    </source>
</evidence>
<evidence type="ECO:0000313" key="2">
    <source>
        <dbReference type="EMBL" id="KAF5390330.1"/>
    </source>
</evidence>
<dbReference type="Proteomes" id="UP000518752">
    <property type="component" value="Unassembled WGS sequence"/>
</dbReference>
<organism evidence="2 3">
    <name type="scientific">Collybiopsis confluens</name>
    <dbReference type="NCBI Taxonomy" id="2823264"/>
    <lineage>
        <taxon>Eukaryota</taxon>
        <taxon>Fungi</taxon>
        <taxon>Dikarya</taxon>
        <taxon>Basidiomycota</taxon>
        <taxon>Agaricomycotina</taxon>
        <taxon>Agaricomycetes</taxon>
        <taxon>Agaricomycetidae</taxon>
        <taxon>Agaricales</taxon>
        <taxon>Marasmiineae</taxon>
        <taxon>Omphalotaceae</taxon>
        <taxon>Collybiopsis</taxon>
    </lineage>
</organism>
<feature type="transmembrane region" description="Helical" evidence="1">
    <location>
        <begin position="7"/>
        <end position="26"/>
    </location>
</feature>
<dbReference type="OrthoDB" id="47375at2759"/>
<keyword evidence="3" id="KW-1185">Reference proteome</keyword>
<sequence>MTLTATARSLLLVFVFVFFSLTFYLYNNSPVYLTSVPQFSATPHSLDLGFISKTYVISLPNRDDRRKDINRLMDALNFTNWVYHDATYANSSFVQSFLHHVQARRSEHEDYSLQDTIHLPFSWPEDANNQSYAYPAHGKSIPFAGAELWTSKPSPDITLPEPMICAEDDFRLTRYSVDMPQWRYLTSERVSAFHSHLTAIRRVVDDNAAAGVSLKREQGTLQKNIVLVLEDDVDMEIDIKERLQVLVPMLPYDWDMLFLGFCWSQEINHAVLEDPYLIPKKNKLYPSFQPRCLHAYALSPAGAVRVLTHLRHEQFAYGRSVDLATEWLVWGRRVKSFTVVPPVSIQRKLTKSSITLAGGAVWKESLEEGALGTKDNGNEV</sequence>
<keyword evidence="1" id="KW-0812">Transmembrane</keyword>
<proteinExistence type="predicted"/>
<dbReference type="EMBL" id="JAACJN010000016">
    <property type="protein sequence ID" value="KAF5390330.1"/>
    <property type="molecule type" value="Genomic_DNA"/>
</dbReference>
<comment type="caution">
    <text evidence="2">The sequence shown here is derived from an EMBL/GenBank/DDBJ whole genome shotgun (WGS) entry which is preliminary data.</text>
</comment>
<name>A0A8H5HW81_9AGAR</name>
<evidence type="ECO:0000256" key="1">
    <source>
        <dbReference type="SAM" id="Phobius"/>
    </source>
</evidence>
<keyword evidence="1" id="KW-1133">Transmembrane helix</keyword>
<keyword evidence="1" id="KW-0472">Membrane</keyword>
<reference evidence="2 3" key="1">
    <citation type="journal article" date="2020" name="ISME J.">
        <title>Uncovering the hidden diversity of litter-decomposition mechanisms in mushroom-forming fungi.</title>
        <authorList>
            <person name="Floudas D."/>
            <person name="Bentzer J."/>
            <person name="Ahren D."/>
            <person name="Johansson T."/>
            <person name="Persson P."/>
            <person name="Tunlid A."/>
        </authorList>
    </citation>
    <scope>NUCLEOTIDE SEQUENCE [LARGE SCALE GENOMIC DNA]</scope>
    <source>
        <strain evidence="2 3">CBS 406.79</strain>
    </source>
</reference>